<name>A0A6L6PRA3_9BURK</name>
<evidence type="ECO:0000256" key="1">
    <source>
        <dbReference type="SAM" id="Phobius"/>
    </source>
</evidence>
<evidence type="ECO:0000313" key="3">
    <source>
        <dbReference type="EMBL" id="MTV41334.1"/>
    </source>
</evidence>
<proteinExistence type="predicted"/>
<evidence type="ECO:0000313" key="4">
    <source>
        <dbReference type="Proteomes" id="UP000475582"/>
    </source>
</evidence>
<accession>A0A6L6PRA3</accession>
<feature type="transmembrane region" description="Helical" evidence="1">
    <location>
        <begin position="20"/>
        <end position="40"/>
    </location>
</feature>
<dbReference type="Pfam" id="PF07811">
    <property type="entry name" value="TadE"/>
    <property type="match status" value="1"/>
</dbReference>
<dbReference type="InterPro" id="IPR012495">
    <property type="entry name" value="TadE-like_dom"/>
</dbReference>
<dbReference type="EMBL" id="WNKY01000054">
    <property type="protein sequence ID" value="MTV41334.1"/>
    <property type="molecule type" value="Genomic_DNA"/>
</dbReference>
<keyword evidence="1" id="KW-0472">Membrane</keyword>
<keyword evidence="1" id="KW-0812">Transmembrane</keyword>
<dbReference type="OrthoDB" id="5397339at2"/>
<dbReference type="AlphaFoldDB" id="A0A6L6PRA3"/>
<comment type="caution">
    <text evidence="3">The sequence shown here is derived from an EMBL/GenBank/DDBJ whole genome shotgun (WGS) entry which is preliminary data.</text>
</comment>
<dbReference type="Proteomes" id="UP000475582">
    <property type="component" value="Unassembled WGS sequence"/>
</dbReference>
<protein>
    <submittedName>
        <fullName evidence="3">Pilus assembly protein</fullName>
    </submittedName>
</protein>
<keyword evidence="4" id="KW-1185">Reference proteome</keyword>
<feature type="domain" description="TadE-like" evidence="2">
    <location>
        <begin position="12"/>
        <end position="54"/>
    </location>
</feature>
<dbReference type="RefSeq" id="WP_155467486.1">
    <property type="nucleotide sequence ID" value="NZ_WNKY01000054.1"/>
</dbReference>
<sequence>MKVPAFLRRQRGSAVVEMAIIAPIAFLLLIGVIEYSILFYTTLTMQYAVREGARYAITGRTDKDPAASNQQRYLAVVQQIRNSSMGMFDTVNPVISVNNTTYASTSAYSANMFGSPGDIVVLRLDCTWKLATPLLAVFFPNGEYKFTVAATMQNEAF</sequence>
<reference evidence="3 4" key="1">
    <citation type="submission" date="2019-11" db="EMBL/GenBank/DDBJ databases">
        <title>Type strains purchased from KCTC, JCM and DSMZ.</title>
        <authorList>
            <person name="Lu H."/>
        </authorList>
    </citation>
    <scope>NUCLEOTIDE SEQUENCE [LARGE SCALE GENOMIC DNA]</scope>
    <source>
        <strain evidence="3 4">KCTC 22382</strain>
    </source>
</reference>
<gene>
    <name evidence="3" type="ORF">GM676_27635</name>
</gene>
<keyword evidence="1" id="KW-1133">Transmembrane helix</keyword>
<evidence type="ECO:0000259" key="2">
    <source>
        <dbReference type="Pfam" id="PF07811"/>
    </source>
</evidence>
<organism evidence="3 4">
    <name type="scientific">Duganella radicis</name>
    <dbReference type="NCBI Taxonomy" id="551988"/>
    <lineage>
        <taxon>Bacteria</taxon>
        <taxon>Pseudomonadati</taxon>
        <taxon>Pseudomonadota</taxon>
        <taxon>Betaproteobacteria</taxon>
        <taxon>Burkholderiales</taxon>
        <taxon>Oxalobacteraceae</taxon>
        <taxon>Telluria group</taxon>
        <taxon>Duganella</taxon>
    </lineage>
</organism>